<dbReference type="AlphaFoldDB" id="A0A0B5E1D0"/>
<name>A0A0B5E1D0_9RHOB</name>
<organism evidence="1 2">
    <name type="scientific">Celeribacter indicus</name>
    <dbReference type="NCBI Taxonomy" id="1208324"/>
    <lineage>
        <taxon>Bacteria</taxon>
        <taxon>Pseudomonadati</taxon>
        <taxon>Pseudomonadota</taxon>
        <taxon>Alphaproteobacteria</taxon>
        <taxon>Rhodobacterales</taxon>
        <taxon>Roseobacteraceae</taxon>
        <taxon>Celeribacter</taxon>
    </lineage>
</organism>
<evidence type="ECO:0008006" key="3">
    <source>
        <dbReference type="Google" id="ProtNLM"/>
    </source>
</evidence>
<reference evidence="1 2" key="1">
    <citation type="journal article" date="2014" name="Int. J. Syst. Evol. Microbiol.">
        <title>Celeribacter indicus sp. nov., a polycyclic aromatic hydrocarbon-degrading bacterium from deep-sea sediment and reclassification of Huaishuia halophila as Celeribacter halophilus comb. nov.</title>
        <authorList>
            <person name="Lai Q."/>
            <person name="Cao J."/>
            <person name="Yuan J."/>
            <person name="Li F."/>
            <person name="Shao Z."/>
        </authorList>
    </citation>
    <scope>NUCLEOTIDE SEQUENCE [LARGE SCALE GENOMIC DNA]</scope>
    <source>
        <strain evidence="1">P73</strain>
    </source>
</reference>
<dbReference type="RefSeq" id="WP_043869537.1">
    <property type="nucleotide sequence ID" value="NZ_CP004393.1"/>
</dbReference>
<gene>
    <name evidence="1" type="ORF">P73_2101</name>
</gene>
<dbReference type="KEGG" id="cid:P73_2101"/>
<dbReference type="STRING" id="1208324.P73_2101"/>
<evidence type="ECO:0000313" key="2">
    <source>
        <dbReference type="Proteomes" id="UP000031521"/>
    </source>
</evidence>
<dbReference type="InterPro" id="IPR014710">
    <property type="entry name" value="RmlC-like_jellyroll"/>
</dbReference>
<sequence>MLTAVEDFIGKVREIYGRVDDMEARFAEIRPLLQELLKDEELKEASESWPFRNEPEKGYIENLLFYEDPDYKFVLNSLLKKPHESTPVHDHAHTWTLYGVLRGTEKVIRFERTDTPSEAAGEDEYADLKKISEHEVKPGYIDFVRPYDIHVEHTGEEPVVGVIFRDQRVGGFLQNYYDAETGKINKTKGPVQIPYKLGA</sequence>
<dbReference type="OrthoDB" id="7059163at2"/>
<evidence type="ECO:0000313" key="1">
    <source>
        <dbReference type="EMBL" id="AJE46816.1"/>
    </source>
</evidence>
<dbReference type="Gene3D" id="2.60.120.10">
    <property type="entry name" value="Jelly Rolls"/>
    <property type="match status" value="1"/>
</dbReference>
<dbReference type="HOGENOM" id="CLU_1370044_0_0_5"/>
<dbReference type="Proteomes" id="UP000031521">
    <property type="component" value="Chromosome"/>
</dbReference>
<accession>A0A0B5E1D0</accession>
<proteinExistence type="predicted"/>
<dbReference type="EMBL" id="CP004393">
    <property type="protein sequence ID" value="AJE46816.1"/>
    <property type="molecule type" value="Genomic_DNA"/>
</dbReference>
<dbReference type="InterPro" id="IPR011051">
    <property type="entry name" value="RmlC_Cupin_sf"/>
</dbReference>
<keyword evidence="2" id="KW-1185">Reference proteome</keyword>
<protein>
    <recommendedName>
        <fullName evidence="3">Cysteine dioxygenase type I</fullName>
    </recommendedName>
</protein>
<dbReference type="SUPFAM" id="SSF51182">
    <property type="entry name" value="RmlC-like cupins"/>
    <property type="match status" value="1"/>
</dbReference>